<dbReference type="STRING" id="4565.A0A3B6AQZ4"/>
<dbReference type="InterPro" id="IPR032675">
    <property type="entry name" value="LRR_dom_sf"/>
</dbReference>
<protein>
    <recommendedName>
        <fullName evidence="1">Disease resistance protein At4g27190-like leucine-rich repeats domain-containing protein</fullName>
    </recommendedName>
</protein>
<name>A0A3B6AQZ4_WHEAT</name>
<dbReference type="EnsemblPlants" id="TraesCS2A02G037300.1">
    <property type="protein sequence ID" value="TraesCS2A02G037300.1"/>
    <property type="gene ID" value="TraesCS2A02G037300"/>
</dbReference>
<dbReference type="Pfam" id="PF23247">
    <property type="entry name" value="LRR_RPS2"/>
    <property type="match status" value="1"/>
</dbReference>
<dbReference type="PANTHER" id="PTHR33463:SF103">
    <property type="entry name" value="NB-ARC DOMAIN-CONTAINING PROTEIN"/>
    <property type="match status" value="1"/>
</dbReference>
<dbReference type="InterPro" id="IPR057135">
    <property type="entry name" value="At4g27190-like_LRR"/>
</dbReference>
<dbReference type="Gramene" id="TraesWEE_scaffold_088686_01G000300.1">
    <property type="protein sequence ID" value="TraesWEE_scaffold_088686_01G000300.1"/>
    <property type="gene ID" value="TraesWEE_scaffold_088686_01G000300"/>
</dbReference>
<gene>
    <name evidence="2" type="primary">LOC123187063</name>
</gene>
<dbReference type="Gramene" id="TraesCAD_scaffold_143357_01G000200.1">
    <property type="protein sequence ID" value="TraesCAD_scaffold_143357_01G000200.1"/>
    <property type="gene ID" value="TraesCAD_scaffold_143357_01G000200"/>
</dbReference>
<reference evidence="2" key="1">
    <citation type="submission" date="2018-08" db="EMBL/GenBank/DDBJ databases">
        <authorList>
            <person name="Rossello M."/>
        </authorList>
    </citation>
    <scope>NUCLEOTIDE SEQUENCE [LARGE SCALE GENOMIC DNA]</scope>
    <source>
        <strain evidence="2">cv. Chinese Spring</strain>
    </source>
</reference>
<dbReference type="Gramene" id="TraesCS2A03G0072000.1">
    <property type="protein sequence ID" value="TraesCS2A03G0072000.1.CDS"/>
    <property type="gene ID" value="TraesCS2A03G0072000"/>
</dbReference>
<dbReference type="Gramene" id="TraesCS2A02G037300.1">
    <property type="protein sequence ID" value="TraesCS2A02G037300.1"/>
    <property type="gene ID" value="TraesCS2A02G037300"/>
</dbReference>
<sequence>MALSTGASKEAMLCKQQKQHDAKSQYLHRNTRPAETYGCSISHCILRSSMTWNCEVSFCLNQDDRVIYRRPRLDFLGTSFLIPASVLPYFLETASEIAKDLDDAVKQLIDLLCECDRTTRGKAKAFCFGGWDAEGLGASAVLRATAEALKSTSDPDMKRHIGRIIHVDCSLWKNTRAMQRAIAEELNLQHVMALFDEQDEEDYFRGVDESSREVIASIGRVIYESLMYEKFLLIFHYGGDEDIDLAECGISEVGPFGKGKLLWTNHGRFPYSVRGFHKLMSISTYIDMTIYSGPQDMVSNSISIKNSSHPVCAFFHKQAAAVIDHTGMDGINPTTVLDCLLYSTFLTQQSHQNRAIGVDYGWDTHACNYWICDGILQGDRAWEIGNALYGVISRLGYSSAATGPFAEYLNRRENPYNGWYSVTSNKQTAHDMCYVPNSASSYFLTYKGHDPIYLRYDFFHLATNLRVLKLSKCSFDFAYPPFRCCHNLRFLWLDHCTNTRKGYGRGSIFPNLLVFDLRFTEYVLFPKMIELMTDLREINTKGVSWKTISHAWKRLQKLHKLRVTESSDVITVDSFSSIDMMDLQLLDLSGNTRMESLPELSSAISLKMLVLDGCSSLEHIVLQGALPLLESFSFDGFGPADNWTHSIDLPQRELRLKSPVALDEKKAKVVSQQRNKGKEKAKVASQKEEETAKVASQKKELKAKVTKISLEGCVRLHKIFLRALPNLKELDLSSTSIKVLNLKAMGVPGLRKLFLLGCQQLRALIWDGYPRLQVLHVDTRGTTRSMRGCGEHGSFDFKACVAFTDGRFIGPAIQGIKNQIYPNSSRVHLLITCMDHSQASITNSVEEVCPSQETNLVPTGKLSLYNDIALVKDVKCLSLLWDRRQLQPLDKHIEIGEGSYNFESIDDNGHFRDFVLTFVQSLHVHDNSSITAIPPKRGGIWRGLEWCHVDRCPKLHILFKCWRAQMNFEHIRAFSASDLPMAYCIWGRGINTQSSSRCFKQLQHIYLHNCPRLVFVLPISFILHSLETLQIAYCSNLRHVFPLDKWCPQEIASSVKFENLKHIKLYHLHSLEQVCEAKLTAPALQTISLRDCWGLRRLPAVAHEGPKPVVDCEKDWWDKLMWDGIDVGHYPSLFEIRHSAHYKKTIPRGSLLR</sequence>
<dbReference type="RefSeq" id="XP_044454758.1">
    <property type="nucleotide sequence ID" value="XM_044598823.1"/>
</dbReference>
<dbReference type="SUPFAM" id="SSF52058">
    <property type="entry name" value="L domain-like"/>
    <property type="match status" value="1"/>
</dbReference>
<evidence type="ECO:0000313" key="3">
    <source>
        <dbReference type="Proteomes" id="UP000019116"/>
    </source>
</evidence>
<evidence type="ECO:0000313" key="2">
    <source>
        <dbReference type="EnsemblPlants" id="TraesCS2A02G037300.1"/>
    </source>
</evidence>
<dbReference type="InterPro" id="IPR050905">
    <property type="entry name" value="Plant_NBS-LRR"/>
</dbReference>
<dbReference type="GeneID" id="123187063"/>
<dbReference type="OrthoDB" id="675398at2759"/>
<dbReference type="Gramene" id="TraesROB_scaffold_081504_01G000300.1">
    <property type="protein sequence ID" value="TraesROB_scaffold_081504_01G000300.1"/>
    <property type="gene ID" value="TraesROB_scaffold_081504_01G000300"/>
</dbReference>
<keyword evidence="3" id="KW-1185">Reference proteome</keyword>
<dbReference type="Proteomes" id="UP000019116">
    <property type="component" value="Chromosome 2A"/>
</dbReference>
<dbReference type="PANTHER" id="PTHR33463">
    <property type="entry name" value="NB-ARC DOMAIN-CONTAINING PROTEIN-RELATED"/>
    <property type="match status" value="1"/>
</dbReference>
<organism evidence="2">
    <name type="scientific">Triticum aestivum</name>
    <name type="common">Wheat</name>
    <dbReference type="NCBI Taxonomy" id="4565"/>
    <lineage>
        <taxon>Eukaryota</taxon>
        <taxon>Viridiplantae</taxon>
        <taxon>Streptophyta</taxon>
        <taxon>Embryophyta</taxon>
        <taxon>Tracheophyta</taxon>
        <taxon>Spermatophyta</taxon>
        <taxon>Magnoliopsida</taxon>
        <taxon>Liliopsida</taxon>
        <taxon>Poales</taxon>
        <taxon>Poaceae</taxon>
        <taxon>BOP clade</taxon>
        <taxon>Pooideae</taxon>
        <taxon>Triticodae</taxon>
        <taxon>Triticeae</taxon>
        <taxon>Triticinae</taxon>
        <taxon>Triticum</taxon>
    </lineage>
</organism>
<dbReference type="Gramene" id="TraesCLE_scaffold_024538_01G000300.1">
    <property type="protein sequence ID" value="TraesCLE_scaffold_024538_01G000300.1"/>
    <property type="gene ID" value="TraesCLE_scaffold_024538_01G000300"/>
</dbReference>
<accession>A0A3B6AQZ4</accession>
<proteinExistence type="predicted"/>
<evidence type="ECO:0000259" key="1">
    <source>
        <dbReference type="Pfam" id="PF23247"/>
    </source>
</evidence>
<reference evidence="2" key="2">
    <citation type="submission" date="2018-10" db="UniProtKB">
        <authorList>
            <consortium name="EnsemblPlants"/>
        </authorList>
    </citation>
    <scope>IDENTIFICATION</scope>
</reference>
<dbReference type="Gene3D" id="3.80.10.10">
    <property type="entry name" value="Ribonuclease Inhibitor"/>
    <property type="match status" value="2"/>
</dbReference>
<feature type="domain" description="Disease resistance protein At4g27190-like leucine-rich repeats" evidence="1">
    <location>
        <begin position="992"/>
        <end position="1098"/>
    </location>
</feature>
<dbReference type="AlphaFoldDB" id="A0A3B6AQZ4"/>